<organism evidence="1 2">
    <name type="scientific">Sphingomonas taxi</name>
    <dbReference type="NCBI Taxonomy" id="1549858"/>
    <lineage>
        <taxon>Bacteria</taxon>
        <taxon>Pseudomonadati</taxon>
        <taxon>Pseudomonadota</taxon>
        <taxon>Alphaproteobacteria</taxon>
        <taxon>Sphingomonadales</taxon>
        <taxon>Sphingomonadaceae</taxon>
        <taxon>Sphingomonas</taxon>
    </lineage>
</organism>
<keyword evidence="1" id="KW-0614">Plasmid</keyword>
<protein>
    <submittedName>
        <fullName evidence="1">Uncharacterized protein</fullName>
    </submittedName>
</protein>
<keyword evidence="2" id="KW-1185">Reference proteome</keyword>
<accession>A0A097ELP3</accession>
<dbReference type="EMBL" id="CP009573">
    <property type="protein sequence ID" value="AIT08494.1"/>
    <property type="molecule type" value="Genomic_DNA"/>
</dbReference>
<dbReference type="HOGENOM" id="CLU_2737998_0_0_5"/>
<reference evidence="1 2" key="1">
    <citation type="submission" date="2014-09" db="EMBL/GenBank/DDBJ databases">
        <title>Using Illumina technology Improving SMRT sequencing Genome Assembly by RASTools.</title>
        <authorList>
            <person name="Zhou Y."/>
            <person name="Ma T."/>
            <person name="Liu T."/>
        </authorList>
    </citation>
    <scope>NUCLEOTIDE SEQUENCE [LARGE SCALE GENOMIC DNA]</scope>
    <source>
        <strain evidence="1 2">ATCC 55669</strain>
        <plasmid evidence="2">Plasmid STP2</plasmid>
    </source>
</reference>
<dbReference type="Proteomes" id="UP000033200">
    <property type="component" value="Plasmid STP2"/>
</dbReference>
<name>A0A097ELP3_9SPHN</name>
<geneLocation type="plasmid" evidence="1 2">
    <name>STP2</name>
</geneLocation>
<proteinExistence type="predicted"/>
<evidence type="ECO:0000313" key="1">
    <source>
        <dbReference type="EMBL" id="AIT08494.1"/>
    </source>
</evidence>
<sequence>MAQADAGAFLMGAPADLLAQSIIADAAGGAAIAIVSQSGPSRTSNITARTKNAMECNILESGRARRFIGCV</sequence>
<dbReference type="AlphaFoldDB" id="A0A097ELP3"/>
<evidence type="ECO:0000313" key="2">
    <source>
        <dbReference type="Proteomes" id="UP000033200"/>
    </source>
</evidence>
<gene>
    <name evidence="1" type="ORF">MC45_18420</name>
</gene>
<dbReference type="KEGG" id="stax:MC45_18420"/>